<dbReference type="EMBL" id="SUKA01000001">
    <property type="protein sequence ID" value="TJY68012.1"/>
    <property type="molecule type" value="Genomic_DNA"/>
</dbReference>
<dbReference type="RefSeq" id="WP_136818880.1">
    <property type="nucleotide sequence ID" value="NZ_BMJX01000001.1"/>
</dbReference>
<dbReference type="Proteomes" id="UP000309872">
    <property type="component" value="Unassembled WGS sequence"/>
</dbReference>
<sequence length="151" mass="17609">MKEIIWSLFFVVFTHLVFAQETDTATVLVDEIQVDVKNVALSSKGDTAIVDLFLISYQRHPREFKLNTYATQVADSKGNFHLYDNMKMGKVLVLLAHRQNYLHYFMEEDIPVPFQIKVANWTKERGRPTHVKLVFEDSKEEGKYVEKVVEL</sequence>
<evidence type="ECO:0000313" key="1">
    <source>
        <dbReference type="EMBL" id="TJY68012.1"/>
    </source>
</evidence>
<organism evidence="1 2">
    <name type="scientific">Sphingobacterium alkalisoli</name>
    <dbReference type="NCBI Taxonomy" id="1874115"/>
    <lineage>
        <taxon>Bacteria</taxon>
        <taxon>Pseudomonadati</taxon>
        <taxon>Bacteroidota</taxon>
        <taxon>Sphingobacteriia</taxon>
        <taxon>Sphingobacteriales</taxon>
        <taxon>Sphingobacteriaceae</taxon>
        <taxon>Sphingobacterium</taxon>
    </lineage>
</organism>
<comment type="caution">
    <text evidence="1">The sequence shown here is derived from an EMBL/GenBank/DDBJ whole genome shotgun (WGS) entry which is preliminary data.</text>
</comment>
<dbReference type="OrthoDB" id="713534at2"/>
<gene>
    <name evidence="1" type="ORF">FAZ19_01765</name>
</gene>
<name>A0A4U0HBN9_9SPHI</name>
<protein>
    <submittedName>
        <fullName evidence="1">Uncharacterized protein</fullName>
    </submittedName>
</protein>
<proteinExistence type="predicted"/>
<evidence type="ECO:0000313" key="2">
    <source>
        <dbReference type="Proteomes" id="UP000309872"/>
    </source>
</evidence>
<keyword evidence="2" id="KW-1185">Reference proteome</keyword>
<dbReference type="AlphaFoldDB" id="A0A4U0HBN9"/>
<accession>A0A4U0HBN9</accession>
<reference evidence="1 2" key="1">
    <citation type="submission" date="2019-04" db="EMBL/GenBank/DDBJ databases">
        <title>Sphingobacterium olei sp. nov., isolated from oil-contaminated soil.</title>
        <authorList>
            <person name="Liu B."/>
        </authorList>
    </citation>
    <scope>NUCLEOTIDE SEQUENCE [LARGE SCALE GENOMIC DNA]</scope>
    <source>
        <strain evidence="1 2">Y3L14</strain>
    </source>
</reference>